<dbReference type="EMBL" id="MU277276">
    <property type="protein sequence ID" value="KAI0055900.1"/>
    <property type="molecule type" value="Genomic_DNA"/>
</dbReference>
<reference evidence="1" key="1">
    <citation type="submission" date="2021-03" db="EMBL/GenBank/DDBJ databases">
        <authorList>
            <consortium name="DOE Joint Genome Institute"/>
            <person name="Ahrendt S."/>
            <person name="Looney B.P."/>
            <person name="Miyauchi S."/>
            <person name="Morin E."/>
            <person name="Drula E."/>
            <person name="Courty P.E."/>
            <person name="Chicoki N."/>
            <person name="Fauchery L."/>
            <person name="Kohler A."/>
            <person name="Kuo A."/>
            <person name="Labutti K."/>
            <person name="Pangilinan J."/>
            <person name="Lipzen A."/>
            <person name="Riley R."/>
            <person name="Andreopoulos W."/>
            <person name="He G."/>
            <person name="Johnson J."/>
            <person name="Barry K.W."/>
            <person name="Grigoriev I.V."/>
            <person name="Nagy L."/>
            <person name="Hibbett D."/>
            <person name="Henrissat B."/>
            <person name="Matheny P.B."/>
            <person name="Labbe J."/>
            <person name="Martin F."/>
        </authorList>
    </citation>
    <scope>NUCLEOTIDE SEQUENCE</scope>
    <source>
        <strain evidence="1">HHB10654</strain>
    </source>
</reference>
<dbReference type="Proteomes" id="UP000814140">
    <property type="component" value="Unassembled WGS sequence"/>
</dbReference>
<reference evidence="1" key="2">
    <citation type="journal article" date="2022" name="New Phytol.">
        <title>Evolutionary transition to the ectomycorrhizal habit in the genomes of a hyperdiverse lineage of mushroom-forming fungi.</title>
        <authorList>
            <person name="Looney B."/>
            <person name="Miyauchi S."/>
            <person name="Morin E."/>
            <person name="Drula E."/>
            <person name="Courty P.E."/>
            <person name="Kohler A."/>
            <person name="Kuo A."/>
            <person name="LaButti K."/>
            <person name="Pangilinan J."/>
            <person name="Lipzen A."/>
            <person name="Riley R."/>
            <person name="Andreopoulos W."/>
            <person name="He G."/>
            <person name="Johnson J."/>
            <person name="Nolan M."/>
            <person name="Tritt A."/>
            <person name="Barry K.W."/>
            <person name="Grigoriev I.V."/>
            <person name="Nagy L.G."/>
            <person name="Hibbett D."/>
            <person name="Henrissat B."/>
            <person name="Matheny P.B."/>
            <person name="Labbe J."/>
            <person name="Martin F.M."/>
        </authorList>
    </citation>
    <scope>NUCLEOTIDE SEQUENCE</scope>
    <source>
        <strain evidence="1">HHB10654</strain>
    </source>
</reference>
<proteinExistence type="predicted"/>
<sequence>MSFILDQTGVQLVRDQWPNGYGRWPDDVLDQEMLDGWEIVPTNLEDIARKHTFVYFPGDDDPEMVGTEQQQRYQVTVRVQGFLGKHNLSVLGSWDGKEENACKASQFLFLEPGPFEYLFDAQRTALNSIQQYIFKRLSCPEHKQDLISPAPVYCSRRVFTKVAGMEDKPPSVLTSADDPLKRTRPLLPRWRVTEKVVFGRRISATEVRECDPIVFSVGDFVDVALTVDVAMHNGRTPGDPSVTAIHFDFKHVMQLCPAASVATMMLPHDPGNPQQSRAAKMMNAAINFYGKFDDREVV</sequence>
<gene>
    <name evidence="1" type="ORF">BV25DRAFT_1921442</name>
</gene>
<protein>
    <submittedName>
        <fullName evidence="1">Uncharacterized protein</fullName>
    </submittedName>
</protein>
<accession>A0ACB8SIK2</accession>
<evidence type="ECO:0000313" key="2">
    <source>
        <dbReference type="Proteomes" id="UP000814140"/>
    </source>
</evidence>
<name>A0ACB8SIK2_9AGAM</name>
<comment type="caution">
    <text evidence="1">The sequence shown here is derived from an EMBL/GenBank/DDBJ whole genome shotgun (WGS) entry which is preliminary data.</text>
</comment>
<organism evidence="1 2">
    <name type="scientific">Artomyces pyxidatus</name>
    <dbReference type="NCBI Taxonomy" id="48021"/>
    <lineage>
        <taxon>Eukaryota</taxon>
        <taxon>Fungi</taxon>
        <taxon>Dikarya</taxon>
        <taxon>Basidiomycota</taxon>
        <taxon>Agaricomycotina</taxon>
        <taxon>Agaricomycetes</taxon>
        <taxon>Russulales</taxon>
        <taxon>Auriscalpiaceae</taxon>
        <taxon>Artomyces</taxon>
    </lineage>
</organism>
<keyword evidence="2" id="KW-1185">Reference proteome</keyword>
<evidence type="ECO:0000313" key="1">
    <source>
        <dbReference type="EMBL" id="KAI0055900.1"/>
    </source>
</evidence>